<dbReference type="Proteomes" id="UP000708208">
    <property type="component" value="Unassembled WGS sequence"/>
</dbReference>
<dbReference type="Pfam" id="PF16000">
    <property type="entry name" value="CARMIL_C"/>
    <property type="match status" value="1"/>
</dbReference>
<feature type="compositionally biased region" description="Basic and acidic residues" evidence="1">
    <location>
        <begin position="304"/>
        <end position="313"/>
    </location>
</feature>
<evidence type="ECO:0000313" key="3">
    <source>
        <dbReference type="EMBL" id="CAG7785934.1"/>
    </source>
</evidence>
<dbReference type="OrthoDB" id="18598at2759"/>
<feature type="domain" description="CARMIL C-terminal" evidence="2">
    <location>
        <begin position="1"/>
        <end position="251"/>
    </location>
</feature>
<feature type="region of interest" description="Disordered" evidence="1">
    <location>
        <begin position="304"/>
        <end position="336"/>
    </location>
</feature>
<accession>A0A8J2KIZ9</accession>
<comment type="caution">
    <text evidence="3">The sequence shown here is derived from an EMBL/GenBank/DDBJ whole genome shotgun (WGS) entry which is preliminary data.</text>
</comment>
<feature type="compositionally biased region" description="Pro residues" evidence="1">
    <location>
        <begin position="415"/>
        <end position="424"/>
    </location>
</feature>
<feature type="region of interest" description="Disordered" evidence="1">
    <location>
        <begin position="405"/>
        <end position="480"/>
    </location>
</feature>
<feature type="region of interest" description="Disordered" evidence="1">
    <location>
        <begin position="185"/>
        <end position="207"/>
    </location>
</feature>
<evidence type="ECO:0000313" key="4">
    <source>
        <dbReference type="Proteomes" id="UP000708208"/>
    </source>
</evidence>
<proteinExistence type="predicted"/>
<dbReference type="AlphaFoldDB" id="A0A8J2KIZ9"/>
<gene>
    <name evidence="3" type="ORF">AFUS01_LOCUS24529</name>
</gene>
<feature type="compositionally biased region" description="Polar residues" evidence="1">
    <location>
        <begin position="466"/>
        <end position="480"/>
    </location>
</feature>
<feature type="region of interest" description="Disordered" evidence="1">
    <location>
        <begin position="255"/>
        <end position="287"/>
    </location>
</feature>
<reference evidence="3" key="1">
    <citation type="submission" date="2021-06" db="EMBL/GenBank/DDBJ databases">
        <authorList>
            <person name="Hodson N. C."/>
            <person name="Mongue J. A."/>
            <person name="Jaron S. K."/>
        </authorList>
    </citation>
    <scope>NUCLEOTIDE SEQUENCE</scope>
</reference>
<protein>
    <recommendedName>
        <fullName evidence="2">CARMIL C-terminal domain-containing protein</fullName>
    </recommendedName>
</protein>
<feature type="region of interest" description="Disordered" evidence="1">
    <location>
        <begin position="590"/>
        <end position="626"/>
    </location>
</feature>
<sequence>MGDENLKQEIKQGCLDKSMIAPEFVRHCVMDMAGTDMMNKLNEVHLAVAAHISDKLVDRAIDSLMKCHKQLNDVSKKRSSTPDVLKTRLRASPSELSKEISDAVTMMNENSISQLMDQSPTATPQMKAKRKGIHGRRIRPKSVVDCVEGISADDIPDLLPSLPKTIEETISSLQDLPPVSPQQLKHLGKARPRKPKTRAPTRPCLRPPTELMEVLGDLQEGLDTFFRPGSTTPTPIVTPDSDECSTSLMISMASTADDSIQSTPTHSSRTFKVDDDRSDKSSPGSFDSCSIASKSLDVVIRSKSTDCLEKPSSNRESLFAGSDDGSDGQKSPVQRLGVTVGSSVLAEMKARQGKRSSGFFGPGTSKGEETPAVTNSLTAYPSTITTGVSVSETKEKFTFSQKTTGFGVAPNISRKPPPVAPKPRPWSVVGADRRSGEYSLGSDGSSPNASAANTPDSGELLDDSADQSGNVSPSALNATSSHGHNCVMDKFSALTSSISSSVEAVSLPTASSSQSNHLIINQNQAQPVSLVSPLSGGNIHAVSGAICVNLRNSSTASNGNENVGFTNHSISPASFPSWVSSDKRSVRELAASLARHQSSQESDPKKKADSLPRNVPSSSIDQQPDFDQARVSIQEWSRHDSVQIVRFGEFLSISKRWDPNNKQNSANRKGLRKFLAEEDVVNV</sequence>
<feature type="compositionally biased region" description="Polar residues" evidence="1">
    <location>
        <begin position="442"/>
        <end position="456"/>
    </location>
</feature>
<dbReference type="EMBL" id="CAJVCH010307541">
    <property type="protein sequence ID" value="CAG7785934.1"/>
    <property type="molecule type" value="Genomic_DNA"/>
</dbReference>
<keyword evidence="4" id="KW-1185">Reference proteome</keyword>
<name>A0A8J2KIZ9_9HEXA</name>
<feature type="compositionally biased region" description="Basic residues" evidence="1">
    <location>
        <begin position="186"/>
        <end position="199"/>
    </location>
</feature>
<feature type="compositionally biased region" description="Polar residues" evidence="1">
    <location>
        <begin position="255"/>
        <end position="270"/>
    </location>
</feature>
<dbReference type="InterPro" id="IPR031943">
    <property type="entry name" value="CARMIL_C"/>
</dbReference>
<feature type="compositionally biased region" description="Basic and acidic residues" evidence="1">
    <location>
        <begin position="271"/>
        <end position="280"/>
    </location>
</feature>
<evidence type="ECO:0000256" key="1">
    <source>
        <dbReference type="SAM" id="MobiDB-lite"/>
    </source>
</evidence>
<organism evidence="3 4">
    <name type="scientific">Allacma fusca</name>
    <dbReference type="NCBI Taxonomy" id="39272"/>
    <lineage>
        <taxon>Eukaryota</taxon>
        <taxon>Metazoa</taxon>
        <taxon>Ecdysozoa</taxon>
        <taxon>Arthropoda</taxon>
        <taxon>Hexapoda</taxon>
        <taxon>Collembola</taxon>
        <taxon>Symphypleona</taxon>
        <taxon>Sminthuridae</taxon>
        <taxon>Allacma</taxon>
    </lineage>
</organism>
<evidence type="ECO:0000259" key="2">
    <source>
        <dbReference type="Pfam" id="PF16000"/>
    </source>
</evidence>